<comment type="subcellular location">
    <subcellularLocation>
        <location evidence="1">Cell membrane</location>
        <topology evidence="1">Multi-pass membrane protein</topology>
    </subcellularLocation>
</comment>
<keyword evidence="2" id="KW-1003">Cell membrane</keyword>
<keyword evidence="10" id="KW-1185">Reference proteome</keyword>
<sequence length="352" mass="38979">MNNSIILLIGIATSFAFLINLYLTPILIFLSRRHGLFDEIDHRKIHTEDTSRLGGIGIFTSFMISAFVSPFLVRMLTKDSFIFVMGKINIPLLILSIAIIFTTGILDDFAQVRARYKLVGQVLASIVAVLAGALITQIEIPFINYTIQLGFFSVPLTILWLVGLSNALNMIDGLDGLSSGIGIIASMIFGFVFLINGQFISAIISYSLVGALFGYLFFNFPPARIFMGDSGSLLIGFLLALLPIATSPDSPSSLVLPITMLIIPIFDVVAAIWRRSREKRNIFSPDRHHIHHKLLDMGMKNRTILAIVYGLSLILGIVIIIFESTGSHNFFLVLSSWLVVAILFIVLHYKQK</sequence>
<feature type="binding site" evidence="7">
    <location>
        <position position="229"/>
    </location>
    <ligand>
        <name>Mg(2+)</name>
        <dbReference type="ChEBI" id="CHEBI:18420"/>
    </ligand>
</feature>
<evidence type="ECO:0000256" key="7">
    <source>
        <dbReference type="PIRSR" id="PIRSR600715-1"/>
    </source>
</evidence>
<dbReference type="PROSITE" id="PS01348">
    <property type="entry name" value="MRAY_2"/>
    <property type="match status" value="1"/>
</dbReference>
<dbReference type="RefSeq" id="WP_184745981.1">
    <property type="nucleotide sequence ID" value="NZ_JACHGJ010000002.1"/>
</dbReference>
<keyword evidence="6 8" id="KW-0472">Membrane</keyword>
<feature type="transmembrane region" description="Helical" evidence="8">
    <location>
        <begin position="303"/>
        <end position="322"/>
    </location>
</feature>
<feature type="transmembrane region" description="Helical" evidence="8">
    <location>
        <begin position="199"/>
        <end position="218"/>
    </location>
</feature>
<feature type="transmembrane region" description="Helical" evidence="8">
    <location>
        <begin position="88"/>
        <end position="106"/>
    </location>
</feature>
<keyword evidence="5 8" id="KW-1133">Transmembrane helix</keyword>
<accession>A0A841R8C0</accession>
<dbReference type="GO" id="GO:0046872">
    <property type="term" value="F:metal ion binding"/>
    <property type="evidence" value="ECO:0007669"/>
    <property type="project" value="UniProtKB-KW"/>
</dbReference>
<feature type="transmembrane region" description="Helical" evidence="8">
    <location>
        <begin position="328"/>
        <end position="349"/>
    </location>
</feature>
<dbReference type="GO" id="GO:0005886">
    <property type="term" value="C:plasma membrane"/>
    <property type="evidence" value="ECO:0007669"/>
    <property type="project" value="UniProtKB-SubCell"/>
</dbReference>
<evidence type="ECO:0000256" key="8">
    <source>
        <dbReference type="SAM" id="Phobius"/>
    </source>
</evidence>
<name>A0A841R8C0_9SPIO</name>
<dbReference type="PANTHER" id="PTHR22926">
    <property type="entry name" value="PHOSPHO-N-ACETYLMURAMOYL-PENTAPEPTIDE-TRANSFERASE"/>
    <property type="match status" value="1"/>
</dbReference>
<dbReference type="GO" id="GO:0009103">
    <property type="term" value="P:lipopolysaccharide biosynthetic process"/>
    <property type="evidence" value="ECO:0007669"/>
    <property type="project" value="TreeGrafter"/>
</dbReference>
<dbReference type="Proteomes" id="UP000587760">
    <property type="component" value="Unassembled WGS sequence"/>
</dbReference>
<feature type="transmembrane region" description="Helical" evidence="8">
    <location>
        <begin position="51"/>
        <end position="76"/>
    </location>
</feature>
<dbReference type="Pfam" id="PF00953">
    <property type="entry name" value="Glycos_transf_4"/>
    <property type="match status" value="1"/>
</dbReference>
<dbReference type="PANTHER" id="PTHR22926:SF3">
    <property type="entry name" value="UNDECAPRENYL-PHOSPHATE ALPHA-N-ACETYLGLUCOSAMINYL 1-PHOSPHATE TRANSFERASE"/>
    <property type="match status" value="1"/>
</dbReference>
<gene>
    <name evidence="9" type="ORF">HNR50_001791</name>
</gene>
<evidence type="ECO:0000256" key="5">
    <source>
        <dbReference type="ARBA" id="ARBA00022989"/>
    </source>
</evidence>
<dbReference type="AlphaFoldDB" id="A0A841R8C0"/>
<feature type="transmembrane region" description="Helical" evidence="8">
    <location>
        <begin position="174"/>
        <end position="193"/>
    </location>
</feature>
<protein>
    <submittedName>
        <fullName evidence="9">UDP-GlcNAc:undecaprenyl-phosphate GlcNAc-1-phosphate transferase</fullName>
        <ecNumber evidence="9">2.7.8.33</ecNumber>
    </submittedName>
</protein>
<keyword evidence="4 8" id="KW-0812">Transmembrane</keyword>
<feature type="transmembrane region" description="Helical" evidence="8">
    <location>
        <begin position="6"/>
        <end position="30"/>
    </location>
</feature>
<feature type="transmembrane region" description="Helical" evidence="8">
    <location>
        <begin position="142"/>
        <end position="162"/>
    </location>
</feature>
<evidence type="ECO:0000256" key="4">
    <source>
        <dbReference type="ARBA" id="ARBA00022692"/>
    </source>
</evidence>
<comment type="caution">
    <text evidence="9">The sequence shown here is derived from an EMBL/GenBank/DDBJ whole genome shotgun (WGS) entry which is preliminary data.</text>
</comment>
<dbReference type="GO" id="GO:0044038">
    <property type="term" value="P:cell wall macromolecule biosynthetic process"/>
    <property type="evidence" value="ECO:0007669"/>
    <property type="project" value="TreeGrafter"/>
</dbReference>
<evidence type="ECO:0000313" key="10">
    <source>
        <dbReference type="Proteomes" id="UP000587760"/>
    </source>
</evidence>
<organism evidence="9 10">
    <name type="scientific">Spirochaeta isovalerica</name>
    <dbReference type="NCBI Taxonomy" id="150"/>
    <lineage>
        <taxon>Bacteria</taxon>
        <taxon>Pseudomonadati</taxon>
        <taxon>Spirochaetota</taxon>
        <taxon>Spirochaetia</taxon>
        <taxon>Spirochaetales</taxon>
        <taxon>Spirochaetaceae</taxon>
        <taxon>Spirochaeta</taxon>
    </lineage>
</organism>
<feature type="transmembrane region" description="Helical" evidence="8">
    <location>
        <begin position="254"/>
        <end position="273"/>
    </location>
</feature>
<dbReference type="GO" id="GO:0071555">
    <property type="term" value="P:cell wall organization"/>
    <property type="evidence" value="ECO:0007669"/>
    <property type="project" value="TreeGrafter"/>
</dbReference>
<feature type="transmembrane region" description="Helical" evidence="8">
    <location>
        <begin position="118"/>
        <end position="136"/>
    </location>
</feature>
<dbReference type="EMBL" id="JACHGJ010000002">
    <property type="protein sequence ID" value="MBB6480133.1"/>
    <property type="molecule type" value="Genomic_DNA"/>
</dbReference>
<evidence type="ECO:0000256" key="1">
    <source>
        <dbReference type="ARBA" id="ARBA00004651"/>
    </source>
</evidence>
<dbReference type="InterPro" id="IPR018480">
    <property type="entry name" value="PNAcMuramoyl-5peptid_Trfase_CS"/>
</dbReference>
<evidence type="ECO:0000256" key="3">
    <source>
        <dbReference type="ARBA" id="ARBA00022679"/>
    </source>
</evidence>
<proteinExistence type="predicted"/>
<feature type="transmembrane region" description="Helical" evidence="8">
    <location>
        <begin position="230"/>
        <end position="248"/>
    </location>
</feature>
<evidence type="ECO:0000256" key="2">
    <source>
        <dbReference type="ARBA" id="ARBA00022475"/>
    </source>
</evidence>
<dbReference type="GO" id="GO:0036380">
    <property type="term" value="F:UDP-N-acetylglucosamine-undecaprenyl-phosphate N-acetylglucosaminephosphotransferase activity"/>
    <property type="evidence" value="ECO:0007669"/>
    <property type="project" value="UniProtKB-EC"/>
</dbReference>
<feature type="binding site" evidence="7">
    <location>
        <position position="169"/>
    </location>
    <ligand>
        <name>Mg(2+)</name>
        <dbReference type="ChEBI" id="CHEBI:18420"/>
    </ligand>
</feature>
<evidence type="ECO:0000256" key="6">
    <source>
        <dbReference type="ARBA" id="ARBA00023136"/>
    </source>
</evidence>
<reference evidence="9 10" key="1">
    <citation type="submission" date="2020-08" db="EMBL/GenBank/DDBJ databases">
        <title>Genomic Encyclopedia of Type Strains, Phase IV (KMG-IV): sequencing the most valuable type-strain genomes for metagenomic binning, comparative biology and taxonomic classification.</title>
        <authorList>
            <person name="Goeker M."/>
        </authorList>
    </citation>
    <scope>NUCLEOTIDE SEQUENCE [LARGE SCALE GENOMIC DNA]</scope>
    <source>
        <strain evidence="9 10">DSM 2461</strain>
    </source>
</reference>
<dbReference type="InterPro" id="IPR000715">
    <property type="entry name" value="Glycosyl_transferase_4"/>
</dbReference>
<keyword evidence="7" id="KW-0460">Magnesium</keyword>
<dbReference type="CDD" id="cd06853">
    <property type="entry name" value="GT_WecA_like"/>
    <property type="match status" value="1"/>
</dbReference>
<dbReference type="EC" id="2.7.8.33" evidence="9"/>
<comment type="cofactor">
    <cofactor evidence="7">
        <name>Mg(2+)</name>
        <dbReference type="ChEBI" id="CHEBI:18420"/>
    </cofactor>
</comment>
<keyword evidence="3 9" id="KW-0808">Transferase</keyword>
<evidence type="ECO:0000313" key="9">
    <source>
        <dbReference type="EMBL" id="MBB6480133.1"/>
    </source>
</evidence>
<keyword evidence="7" id="KW-0479">Metal-binding</keyword>